<keyword evidence="1" id="KW-0472">Membrane</keyword>
<feature type="transmembrane region" description="Helical" evidence="1">
    <location>
        <begin position="71"/>
        <end position="93"/>
    </location>
</feature>
<keyword evidence="3" id="KW-1185">Reference proteome</keyword>
<sequence>MRYLLWIACIAGVSGILLLRTIYPSDDFEQLPPLPAPMLGMMIMTYFFVFLPLLAFVLFEQLKEERAGKARVVRFIVAPFVVALCFFFTMLLLG</sequence>
<dbReference type="Proteomes" id="UP001155241">
    <property type="component" value="Unassembled WGS sequence"/>
</dbReference>
<dbReference type="AlphaFoldDB" id="A0A9X2FJC6"/>
<organism evidence="2 3">
    <name type="scientific">Aeoliella straminimaris</name>
    <dbReference type="NCBI Taxonomy" id="2954799"/>
    <lineage>
        <taxon>Bacteria</taxon>
        <taxon>Pseudomonadati</taxon>
        <taxon>Planctomycetota</taxon>
        <taxon>Planctomycetia</taxon>
        <taxon>Pirellulales</taxon>
        <taxon>Lacipirellulaceae</taxon>
        <taxon>Aeoliella</taxon>
    </lineage>
</organism>
<evidence type="ECO:0000313" key="3">
    <source>
        <dbReference type="Proteomes" id="UP001155241"/>
    </source>
</evidence>
<keyword evidence="1" id="KW-0812">Transmembrane</keyword>
<dbReference type="RefSeq" id="WP_252855080.1">
    <property type="nucleotide sequence ID" value="NZ_JAMXLR010000082.1"/>
</dbReference>
<keyword evidence="1" id="KW-1133">Transmembrane helix</keyword>
<evidence type="ECO:0000256" key="1">
    <source>
        <dbReference type="SAM" id="Phobius"/>
    </source>
</evidence>
<gene>
    <name evidence="2" type="ORF">NG895_23960</name>
</gene>
<name>A0A9X2FJC6_9BACT</name>
<comment type="caution">
    <text evidence="2">The sequence shown here is derived from an EMBL/GenBank/DDBJ whole genome shotgun (WGS) entry which is preliminary data.</text>
</comment>
<proteinExistence type="predicted"/>
<accession>A0A9X2FJC6</accession>
<protein>
    <submittedName>
        <fullName evidence="2">Uncharacterized protein</fullName>
    </submittedName>
</protein>
<reference evidence="2" key="1">
    <citation type="submission" date="2022-06" db="EMBL/GenBank/DDBJ databases">
        <title>Aeoliella straminimaris, a novel planctomycete from sediments.</title>
        <authorList>
            <person name="Vitorino I.R."/>
            <person name="Lage O.M."/>
        </authorList>
    </citation>
    <scope>NUCLEOTIDE SEQUENCE</scope>
    <source>
        <strain evidence="2">ICT_H6.2</strain>
    </source>
</reference>
<feature type="transmembrane region" description="Helical" evidence="1">
    <location>
        <begin position="34"/>
        <end position="59"/>
    </location>
</feature>
<evidence type="ECO:0000313" key="2">
    <source>
        <dbReference type="EMBL" id="MCO6046966.1"/>
    </source>
</evidence>
<dbReference type="EMBL" id="JAMXLR010000082">
    <property type="protein sequence ID" value="MCO6046966.1"/>
    <property type="molecule type" value="Genomic_DNA"/>
</dbReference>